<proteinExistence type="predicted"/>
<evidence type="ECO:0000313" key="2">
    <source>
        <dbReference type="EMBL" id="WPL15531.1"/>
    </source>
</evidence>
<name>A0ABZ0S2U4_9GAMM</name>
<sequence>MASRGNEVGNANRTARARERAKNAGSALFGTNSAQGLCARPSPGNPETYQKTWLGSDRNFHRLGCAGTENWSAPSGGHNQGKLSQSFWQQSAEPAENEKPQVRNGDSPPGSGLLTDSDSRSPRARNLMQSRYEVAQRSDRPDRPRRRQGEAPPRTAITAPRPFLHRKAPAPAPAQCCAPDSPRCL</sequence>
<dbReference type="EMBL" id="CP121472">
    <property type="protein sequence ID" value="WPL15531.1"/>
    <property type="molecule type" value="Genomic_DNA"/>
</dbReference>
<feature type="region of interest" description="Disordered" evidence="1">
    <location>
        <begin position="1"/>
        <end position="185"/>
    </location>
</feature>
<feature type="compositionally biased region" description="Polar residues" evidence="1">
    <location>
        <begin position="81"/>
        <end position="92"/>
    </location>
</feature>
<protein>
    <submittedName>
        <fullName evidence="2">Uncharacterized protein</fullName>
    </submittedName>
</protein>
<organism evidence="2 3">
    <name type="scientific">Thiorhodovibrio winogradskyi</name>
    <dbReference type="NCBI Taxonomy" id="77007"/>
    <lineage>
        <taxon>Bacteria</taxon>
        <taxon>Pseudomonadati</taxon>
        <taxon>Pseudomonadota</taxon>
        <taxon>Gammaproteobacteria</taxon>
        <taxon>Chromatiales</taxon>
        <taxon>Chromatiaceae</taxon>
        <taxon>Thiorhodovibrio</taxon>
    </lineage>
</organism>
<accession>A0ABZ0S2U4</accession>
<gene>
    <name evidence="2" type="ORF">Thiowin_00430</name>
</gene>
<evidence type="ECO:0000313" key="3">
    <source>
        <dbReference type="Proteomes" id="UP001432180"/>
    </source>
</evidence>
<dbReference type="Proteomes" id="UP001432180">
    <property type="component" value="Chromosome"/>
</dbReference>
<evidence type="ECO:0000256" key="1">
    <source>
        <dbReference type="SAM" id="MobiDB-lite"/>
    </source>
</evidence>
<keyword evidence="3" id="KW-1185">Reference proteome</keyword>
<reference evidence="2 3" key="1">
    <citation type="journal article" date="2023" name="Microorganisms">
        <title>Thiorhodovibrio frisius and Trv. litoralis spp. nov., Two Novel Members from a Clade of Fastidious Purple Sulfur Bacteria That Exhibit Unique Red-Shifted Light-Harvesting Capabilities.</title>
        <authorList>
            <person name="Methner A."/>
            <person name="Kuzyk S.B."/>
            <person name="Petersen J."/>
            <person name="Bauer S."/>
            <person name="Brinkmann H."/>
            <person name="Sichau K."/>
            <person name="Wanner G."/>
            <person name="Wolf J."/>
            <person name="Neumann-Schaal M."/>
            <person name="Henke P."/>
            <person name="Tank M."/>
            <person name="Sproer C."/>
            <person name="Bunk B."/>
            <person name="Overmann J."/>
        </authorList>
    </citation>
    <scope>NUCLEOTIDE SEQUENCE [LARGE SCALE GENOMIC DNA]</scope>
    <source>
        <strain evidence="2 3">DSM 6702</strain>
    </source>
</reference>
<feature type="compositionally biased region" description="Low complexity" evidence="1">
    <location>
        <begin position="151"/>
        <end position="162"/>
    </location>
</feature>